<evidence type="ECO:0000313" key="2">
    <source>
        <dbReference type="EMBL" id="MDQ0370886.1"/>
    </source>
</evidence>
<accession>A0AAE3W7E2</accession>
<keyword evidence="3" id="KW-1185">Reference proteome</keyword>
<evidence type="ECO:0000256" key="1">
    <source>
        <dbReference type="SAM" id="MobiDB-lite"/>
    </source>
</evidence>
<sequence>MVLEPDGLPAAAAGSYYTAWLRGPDGTVVPPGSFHERRTGIPVFLWSAVEPAASPEFVVTLQSENDQPSPDGPVVLTARLR</sequence>
<dbReference type="Proteomes" id="UP001240236">
    <property type="component" value="Unassembled WGS sequence"/>
</dbReference>
<organism evidence="2 3">
    <name type="scientific">Catenuloplanes indicus</name>
    <dbReference type="NCBI Taxonomy" id="137267"/>
    <lineage>
        <taxon>Bacteria</taxon>
        <taxon>Bacillati</taxon>
        <taxon>Actinomycetota</taxon>
        <taxon>Actinomycetes</taxon>
        <taxon>Micromonosporales</taxon>
        <taxon>Micromonosporaceae</taxon>
        <taxon>Catenuloplanes</taxon>
    </lineage>
</organism>
<comment type="caution">
    <text evidence="2">The sequence shown here is derived from an EMBL/GenBank/DDBJ whole genome shotgun (WGS) entry which is preliminary data.</text>
</comment>
<dbReference type="EMBL" id="JAUSUZ010000001">
    <property type="protein sequence ID" value="MDQ0370886.1"/>
    <property type="molecule type" value="Genomic_DNA"/>
</dbReference>
<proteinExistence type="predicted"/>
<gene>
    <name evidence="2" type="ORF">J2S42_007555</name>
</gene>
<dbReference type="AlphaFoldDB" id="A0AAE3W7E2"/>
<protein>
    <submittedName>
        <fullName evidence="2">Uncharacterized protein</fullName>
    </submittedName>
</protein>
<feature type="region of interest" description="Disordered" evidence="1">
    <location>
        <begin position="62"/>
        <end position="81"/>
    </location>
</feature>
<reference evidence="2 3" key="1">
    <citation type="submission" date="2023-07" db="EMBL/GenBank/DDBJ databases">
        <title>Sequencing the genomes of 1000 actinobacteria strains.</title>
        <authorList>
            <person name="Klenk H.-P."/>
        </authorList>
    </citation>
    <scope>NUCLEOTIDE SEQUENCE [LARGE SCALE GENOMIC DNA]</scope>
    <source>
        <strain evidence="2 3">DSM 44709</strain>
    </source>
</reference>
<evidence type="ECO:0000313" key="3">
    <source>
        <dbReference type="Proteomes" id="UP001240236"/>
    </source>
</evidence>
<name>A0AAE3W7E2_9ACTN</name>